<dbReference type="Gene3D" id="1.25.40.10">
    <property type="entry name" value="Tetratricopeptide repeat domain"/>
    <property type="match status" value="1"/>
</dbReference>
<evidence type="ECO:0000256" key="1">
    <source>
        <dbReference type="ARBA" id="ARBA00022737"/>
    </source>
</evidence>
<reference evidence="4 5" key="1">
    <citation type="submission" date="2017-07" db="EMBL/GenBank/DDBJ databases">
        <title>Genomes of Fischerella (Mastigocladus) sp. strains.</title>
        <authorList>
            <person name="Miller S.R."/>
        </authorList>
    </citation>
    <scope>NUCLEOTIDE SEQUENCE [LARGE SCALE GENOMIC DNA]</scope>
    <source>
        <strain evidence="4 5">CCMEE 5330</strain>
    </source>
</reference>
<sequence>MGDKQGAIADYTSAIKINPNYAKAYNNRGNARRLLGDKQGAIADFNTALKINPNLAQAYGQRGIVRALTGDKQGGIADLQKAAELSQQQGNTELHQKVLEFIRKLQQ</sequence>
<dbReference type="SMART" id="SM00028">
    <property type="entry name" value="TPR"/>
    <property type="match status" value="2"/>
</dbReference>
<evidence type="ECO:0000256" key="3">
    <source>
        <dbReference type="PROSITE-ProRule" id="PRU00339"/>
    </source>
</evidence>
<name>A0A2N6MMQ1_9CYAN</name>
<dbReference type="EMBL" id="NMQI01000045">
    <property type="protein sequence ID" value="PMB48039.1"/>
    <property type="molecule type" value="Genomic_DNA"/>
</dbReference>
<dbReference type="SUPFAM" id="SSF48452">
    <property type="entry name" value="TPR-like"/>
    <property type="match status" value="1"/>
</dbReference>
<protein>
    <submittedName>
        <fullName evidence="4">Uncharacterized protein</fullName>
    </submittedName>
</protein>
<evidence type="ECO:0000313" key="5">
    <source>
        <dbReference type="Proteomes" id="UP000234966"/>
    </source>
</evidence>
<feature type="repeat" description="TPR" evidence="3">
    <location>
        <begin position="22"/>
        <end position="55"/>
    </location>
</feature>
<comment type="caution">
    <text evidence="4">The sequence shown here is derived from an EMBL/GenBank/DDBJ whole genome shotgun (WGS) entry which is preliminary data.</text>
</comment>
<gene>
    <name evidence="4" type="ORF">CEN41_02445</name>
</gene>
<organism evidence="4 5">
    <name type="scientific">Fischerella thermalis CCMEE 5330</name>
    <dbReference type="NCBI Taxonomy" id="2019670"/>
    <lineage>
        <taxon>Bacteria</taxon>
        <taxon>Bacillati</taxon>
        <taxon>Cyanobacteriota</taxon>
        <taxon>Cyanophyceae</taxon>
        <taxon>Nostocales</taxon>
        <taxon>Hapalosiphonaceae</taxon>
        <taxon>Fischerella</taxon>
    </lineage>
</organism>
<dbReference type="InterPro" id="IPR011990">
    <property type="entry name" value="TPR-like_helical_dom_sf"/>
</dbReference>
<proteinExistence type="predicted"/>
<dbReference type="InterPro" id="IPR019734">
    <property type="entry name" value="TPR_rpt"/>
</dbReference>
<dbReference type="PANTHER" id="PTHR44858">
    <property type="entry name" value="TETRATRICOPEPTIDE REPEAT PROTEIN 6"/>
    <property type="match status" value="1"/>
</dbReference>
<dbReference type="Pfam" id="PF00515">
    <property type="entry name" value="TPR_1"/>
    <property type="match status" value="1"/>
</dbReference>
<dbReference type="AlphaFoldDB" id="A0A2N6MMQ1"/>
<dbReference type="GO" id="GO:0009279">
    <property type="term" value="C:cell outer membrane"/>
    <property type="evidence" value="ECO:0007669"/>
    <property type="project" value="TreeGrafter"/>
</dbReference>
<dbReference type="Pfam" id="PF13181">
    <property type="entry name" value="TPR_8"/>
    <property type="match status" value="1"/>
</dbReference>
<evidence type="ECO:0000313" key="4">
    <source>
        <dbReference type="EMBL" id="PMB48039.1"/>
    </source>
</evidence>
<dbReference type="Proteomes" id="UP000234966">
    <property type="component" value="Unassembled WGS sequence"/>
</dbReference>
<evidence type="ECO:0000256" key="2">
    <source>
        <dbReference type="ARBA" id="ARBA00022803"/>
    </source>
</evidence>
<accession>A0A2N6MMQ1</accession>
<keyword evidence="2 3" id="KW-0802">TPR repeat</keyword>
<dbReference type="PANTHER" id="PTHR44858:SF1">
    <property type="entry name" value="UDP-N-ACETYLGLUCOSAMINE--PEPTIDE N-ACETYLGLUCOSAMINYLTRANSFERASE SPINDLY-RELATED"/>
    <property type="match status" value="1"/>
</dbReference>
<dbReference type="InterPro" id="IPR050498">
    <property type="entry name" value="Ycf3"/>
</dbReference>
<keyword evidence="1" id="KW-0677">Repeat</keyword>
<dbReference type="GO" id="GO:0046813">
    <property type="term" value="P:receptor-mediated virion attachment to host cell"/>
    <property type="evidence" value="ECO:0007669"/>
    <property type="project" value="TreeGrafter"/>
</dbReference>
<dbReference type="PROSITE" id="PS50005">
    <property type="entry name" value="TPR"/>
    <property type="match status" value="1"/>
</dbReference>